<evidence type="ECO:0000313" key="2">
    <source>
        <dbReference type="EMBL" id="ONK81570.1"/>
    </source>
</evidence>
<gene>
    <name evidence="2" type="ORF">A4U43_C01F30660</name>
</gene>
<dbReference type="Proteomes" id="UP000243459">
    <property type="component" value="Chromosome 1"/>
</dbReference>
<dbReference type="PANTHER" id="PTHR33270">
    <property type="entry name" value="BNAC05G50380D PROTEIN"/>
    <property type="match status" value="1"/>
</dbReference>
<sequence length="138" mass="14954">MAMHSSSSAKEKKGVGRFLVTITVNGSSGPIRFPVSGEELVGAVIHRALKKYSQEGRLPVLGSDLNKLSLRCVNSGYDVLSPWEQIGLCGSRNFILCKEEKEGKEEEHGKGGERVLGRKGSGSWKALIKTLGFMIPSH</sequence>
<dbReference type="Gramene" id="ONK81570">
    <property type="protein sequence ID" value="ONK81570"/>
    <property type="gene ID" value="A4U43_C01F30660"/>
</dbReference>
<dbReference type="EMBL" id="CM007381">
    <property type="protein sequence ID" value="ONK81570.1"/>
    <property type="molecule type" value="Genomic_DNA"/>
</dbReference>
<dbReference type="OrthoDB" id="1919859at2759"/>
<dbReference type="InterPro" id="IPR040358">
    <property type="entry name" value="At4g22758-like"/>
</dbReference>
<reference evidence="3" key="1">
    <citation type="journal article" date="2017" name="Nat. Commun.">
        <title>The asparagus genome sheds light on the origin and evolution of a young Y chromosome.</title>
        <authorList>
            <person name="Harkess A."/>
            <person name="Zhou J."/>
            <person name="Xu C."/>
            <person name="Bowers J.E."/>
            <person name="Van der Hulst R."/>
            <person name="Ayyampalayam S."/>
            <person name="Mercati F."/>
            <person name="Riccardi P."/>
            <person name="McKain M.R."/>
            <person name="Kakrana A."/>
            <person name="Tang H."/>
            <person name="Ray J."/>
            <person name="Groenendijk J."/>
            <person name="Arikit S."/>
            <person name="Mathioni S.M."/>
            <person name="Nakano M."/>
            <person name="Shan H."/>
            <person name="Telgmann-Rauber A."/>
            <person name="Kanno A."/>
            <person name="Yue Z."/>
            <person name="Chen H."/>
            <person name="Li W."/>
            <person name="Chen Y."/>
            <person name="Xu X."/>
            <person name="Zhang Y."/>
            <person name="Luo S."/>
            <person name="Chen H."/>
            <person name="Gao J."/>
            <person name="Mao Z."/>
            <person name="Pires J.C."/>
            <person name="Luo M."/>
            <person name="Kudrna D."/>
            <person name="Wing R.A."/>
            <person name="Meyers B.C."/>
            <person name="Yi K."/>
            <person name="Kong H."/>
            <person name="Lavrijsen P."/>
            <person name="Sunseri F."/>
            <person name="Falavigna A."/>
            <person name="Ye Y."/>
            <person name="Leebens-Mack J.H."/>
            <person name="Chen G."/>
        </authorList>
    </citation>
    <scope>NUCLEOTIDE SEQUENCE [LARGE SCALE GENOMIC DNA]</scope>
    <source>
        <strain evidence="3">cv. DH0086</strain>
    </source>
</reference>
<name>A0A5P1FWZ9_ASPOF</name>
<feature type="domain" description="DUF7054" evidence="1">
    <location>
        <begin position="17"/>
        <end position="97"/>
    </location>
</feature>
<dbReference type="InterPro" id="IPR055482">
    <property type="entry name" value="DUF7054"/>
</dbReference>
<proteinExistence type="predicted"/>
<dbReference type="OMA" id="GFSLYCP"/>
<dbReference type="AlphaFoldDB" id="A0A5P1FWZ9"/>
<keyword evidence="3" id="KW-1185">Reference proteome</keyword>
<protein>
    <recommendedName>
        <fullName evidence="1">DUF7054 domain-containing protein</fullName>
    </recommendedName>
</protein>
<evidence type="ECO:0000259" key="1">
    <source>
        <dbReference type="Pfam" id="PF23156"/>
    </source>
</evidence>
<dbReference type="Pfam" id="PF23156">
    <property type="entry name" value="DUF7054"/>
    <property type="match status" value="1"/>
</dbReference>
<dbReference type="PANTHER" id="PTHR33270:SF18">
    <property type="entry name" value="OS02G0324700 PROTEIN"/>
    <property type="match status" value="1"/>
</dbReference>
<evidence type="ECO:0000313" key="3">
    <source>
        <dbReference type="Proteomes" id="UP000243459"/>
    </source>
</evidence>
<accession>A0A5P1FWZ9</accession>
<organism evidence="2 3">
    <name type="scientific">Asparagus officinalis</name>
    <name type="common">Garden asparagus</name>
    <dbReference type="NCBI Taxonomy" id="4686"/>
    <lineage>
        <taxon>Eukaryota</taxon>
        <taxon>Viridiplantae</taxon>
        <taxon>Streptophyta</taxon>
        <taxon>Embryophyta</taxon>
        <taxon>Tracheophyta</taxon>
        <taxon>Spermatophyta</taxon>
        <taxon>Magnoliopsida</taxon>
        <taxon>Liliopsida</taxon>
        <taxon>Asparagales</taxon>
        <taxon>Asparagaceae</taxon>
        <taxon>Asparagoideae</taxon>
        <taxon>Asparagus</taxon>
    </lineage>
</organism>